<accession>A0AAE0Y1M3</accession>
<dbReference type="Proteomes" id="UP001283361">
    <property type="component" value="Unassembled WGS sequence"/>
</dbReference>
<evidence type="ECO:0000313" key="1">
    <source>
        <dbReference type="EMBL" id="KAK3729365.1"/>
    </source>
</evidence>
<dbReference type="EMBL" id="JAWDGP010007144">
    <property type="protein sequence ID" value="KAK3729365.1"/>
    <property type="molecule type" value="Genomic_DNA"/>
</dbReference>
<organism evidence="1 2">
    <name type="scientific">Elysia crispata</name>
    <name type="common">lettuce slug</name>
    <dbReference type="NCBI Taxonomy" id="231223"/>
    <lineage>
        <taxon>Eukaryota</taxon>
        <taxon>Metazoa</taxon>
        <taxon>Spiralia</taxon>
        <taxon>Lophotrochozoa</taxon>
        <taxon>Mollusca</taxon>
        <taxon>Gastropoda</taxon>
        <taxon>Heterobranchia</taxon>
        <taxon>Euthyneura</taxon>
        <taxon>Panpulmonata</taxon>
        <taxon>Sacoglossa</taxon>
        <taxon>Placobranchoidea</taxon>
        <taxon>Plakobranchidae</taxon>
        <taxon>Elysia</taxon>
    </lineage>
</organism>
<protein>
    <submittedName>
        <fullName evidence="1">Uncharacterized protein</fullName>
    </submittedName>
</protein>
<name>A0AAE0Y1M3_9GAST</name>
<sequence length="159" mass="17214">MNPRYNGFSCHKTTAVHVWALSRSRALSNSQSLLCERPVNSRGTVYPLVPMNFGDEQMVNGACVCACVSAGLSERVYRQGAHPGARLARMHVFNPLIFAQASREADKLADPGLEHPIPVTSCLYNLLSLCLCRAGLESPSVAKSLQPQYLASARNLAAV</sequence>
<evidence type="ECO:0000313" key="2">
    <source>
        <dbReference type="Proteomes" id="UP001283361"/>
    </source>
</evidence>
<proteinExistence type="predicted"/>
<comment type="caution">
    <text evidence="1">The sequence shown here is derived from an EMBL/GenBank/DDBJ whole genome shotgun (WGS) entry which is preliminary data.</text>
</comment>
<reference evidence="1" key="1">
    <citation type="journal article" date="2023" name="G3 (Bethesda)">
        <title>A reference genome for the long-term kleptoplast-retaining sea slug Elysia crispata morphotype clarki.</title>
        <authorList>
            <person name="Eastman K.E."/>
            <person name="Pendleton A.L."/>
            <person name="Shaikh M.A."/>
            <person name="Suttiyut T."/>
            <person name="Ogas R."/>
            <person name="Tomko P."/>
            <person name="Gavelis G."/>
            <person name="Widhalm J.R."/>
            <person name="Wisecaver J.H."/>
        </authorList>
    </citation>
    <scope>NUCLEOTIDE SEQUENCE</scope>
    <source>
        <strain evidence="1">ECLA1</strain>
    </source>
</reference>
<gene>
    <name evidence="1" type="ORF">RRG08_053564</name>
</gene>
<keyword evidence="2" id="KW-1185">Reference proteome</keyword>
<dbReference type="AlphaFoldDB" id="A0AAE0Y1M3"/>